<organism evidence="3 4">
    <name type="scientific">Raoultibacter timonensis</name>
    <dbReference type="NCBI Taxonomy" id="1907662"/>
    <lineage>
        <taxon>Bacteria</taxon>
        <taxon>Bacillati</taxon>
        <taxon>Actinomycetota</taxon>
        <taxon>Coriobacteriia</taxon>
        <taxon>Eggerthellales</taxon>
        <taxon>Eggerthellaceae</taxon>
        <taxon>Raoultibacter</taxon>
    </lineage>
</organism>
<evidence type="ECO:0000313" key="3">
    <source>
        <dbReference type="EMBL" id="BDE96776.1"/>
    </source>
</evidence>
<keyword evidence="1" id="KW-0067">ATP-binding</keyword>
<evidence type="ECO:0000256" key="1">
    <source>
        <dbReference type="PROSITE-ProRule" id="PRU00409"/>
    </source>
</evidence>
<keyword evidence="3" id="KW-0436">Ligase</keyword>
<dbReference type="Gene3D" id="3.30.1490.20">
    <property type="entry name" value="ATP-grasp fold, A domain"/>
    <property type="match status" value="1"/>
</dbReference>
<dbReference type="EMBL" id="AP025564">
    <property type="protein sequence ID" value="BDE96776.1"/>
    <property type="molecule type" value="Genomic_DNA"/>
</dbReference>
<dbReference type="InterPro" id="IPR013815">
    <property type="entry name" value="ATP_grasp_subdomain_1"/>
</dbReference>
<dbReference type="Gene3D" id="3.30.470.20">
    <property type="entry name" value="ATP-grasp fold, B domain"/>
    <property type="match status" value="1"/>
</dbReference>
<protein>
    <submittedName>
        <fullName evidence="3">D-aspartate ligase</fullName>
    </submittedName>
</protein>
<gene>
    <name evidence="3" type="primary">carB2</name>
    <name evidence="3" type="ORF">CE91St30_21090</name>
</gene>
<dbReference type="Proteomes" id="UP001320544">
    <property type="component" value="Chromosome"/>
</dbReference>
<sequence>MKTSVDFAPVLLGGDANAYGMARSFFEEYGVVSAAIGKGAFHICQHSKIVRFEVCEPRLEEDEVFVDTLLRYARDHRGVPLVLVPCGDNYTKMLVRNQEKLRDSYRFTIMSPDQYDLVSTKERFYDTCAKHGLQFPETCEVTAATAKGFEPPFAYPVVVKPSNSVAYWNCDFPGKKKVFVVQTADEMRRILEGVYSSSYQDSMIVQDFVPGDDTRMRVMNCYSDAAGAVKMMVLGDVLLEEHTPEGIGSYGAIMTGYDEGVNERIKGFLEEIGYVGFSNFDLKYDERDGSYKLFEINPRQGRSSYFATASGKNLARYLVRDVVYGEDRPIDIATLEDERLWTMIPLSVIRTYVSDPSARERAERLIAAGRVSRSYWSEDDRSLLRYVSYRMNQRNYRRQYKECFNRRGIDD</sequence>
<dbReference type="PROSITE" id="PS50975">
    <property type="entry name" value="ATP_GRASP"/>
    <property type="match status" value="1"/>
</dbReference>
<proteinExistence type="predicted"/>
<dbReference type="InterPro" id="IPR011761">
    <property type="entry name" value="ATP-grasp"/>
</dbReference>
<evidence type="ECO:0000313" key="4">
    <source>
        <dbReference type="Proteomes" id="UP001320544"/>
    </source>
</evidence>
<dbReference type="GO" id="GO:0016874">
    <property type="term" value="F:ligase activity"/>
    <property type="evidence" value="ECO:0007669"/>
    <property type="project" value="UniProtKB-KW"/>
</dbReference>
<evidence type="ECO:0000259" key="2">
    <source>
        <dbReference type="PROSITE" id="PS50975"/>
    </source>
</evidence>
<accession>A0ABM7WK75</accession>
<keyword evidence="1" id="KW-0547">Nucleotide-binding</keyword>
<keyword evidence="4" id="KW-1185">Reference proteome</keyword>
<reference evidence="3 4" key="1">
    <citation type="submission" date="2022-01" db="EMBL/GenBank/DDBJ databases">
        <title>Novel bile acid biosynthetic pathways are enriched in the microbiome of centenarians.</title>
        <authorList>
            <person name="Sato Y."/>
            <person name="Atarashi K."/>
            <person name="Plichta R.D."/>
            <person name="Arai Y."/>
            <person name="Sasajima S."/>
            <person name="Kearney M.S."/>
            <person name="Suda W."/>
            <person name="Takeshita K."/>
            <person name="Sasaki T."/>
            <person name="Okamoto S."/>
            <person name="Skelly N.A."/>
            <person name="Okamura Y."/>
            <person name="Vlamakis H."/>
            <person name="Li Y."/>
            <person name="Tanoue T."/>
            <person name="Takei H."/>
            <person name="Nittono H."/>
            <person name="Narushima S."/>
            <person name="Irie J."/>
            <person name="Itoh H."/>
            <person name="Moriya K."/>
            <person name="Sugiura Y."/>
            <person name="Suematsu M."/>
            <person name="Moritoki N."/>
            <person name="Shibata S."/>
            <person name="Littman R.D."/>
            <person name="Fischbach A.M."/>
            <person name="Uwamino Y."/>
            <person name="Inoue T."/>
            <person name="Honda A."/>
            <person name="Hattori M."/>
            <person name="Murai T."/>
            <person name="Xavier J.R."/>
            <person name="Hirose N."/>
            <person name="Honda K."/>
        </authorList>
    </citation>
    <scope>NUCLEOTIDE SEQUENCE [LARGE SCALE GENOMIC DNA]</scope>
    <source>
        <strain evidence="3 4">CE91-St30</strain>
    </source>
</reference>
<name>A0ABM7WK75_9ACTN</name>
<dbReference type="RefSeq" id="WP_244385974.1">
    <property type="nucleotide sequence ID" value="NZ_AP025564.1"/>
</dbReference>
<feature type="domain" description="ATP-grasp" evidence="2">
    <location>
        <begin position="125"/>
        <end position="323"/>
    </location>
</feature>
<dbReference type="SUPFAM" id="SSF56059">
    <property type="entry name" value="Glutathione synthetase ATP-binding domain-like"/>
    <property type="match status" value="1"/>
</dbReference>